<protein>
    <submittedName>
        <fullName evidence="2">Uncharacterized protein</fullName>
    </submittedName>
</protein>
<feature type="compositionally biased region" description="Polar residues" evidence="1">
    <location>
        <begin position="1"/>
        <end position="10"/>
    </location>
</feature>
<evidence type="ECO:0000256" key="1">
    <source>
        <dbReference type="SAM" id="MobiDB-lite"/>
    </source>
</evidence>
<evidence type="ECO:0000313" key="3">
    <source>
        <dbReference type="Proteomes" id="UP000053660"/>
    </source>
</evidence>
<reference evidence="2 3" key="1">
    <citation type="submission" date="2014-03" db="EMBL/GenBank/DDBJ databases">
        <title>Draft genome of the hookworm Oesophagostomum dentatum.</title>
        <authorList>
            <person name="Mitreva M."/>
        </authorList>
    </citation>
    <scope>NUCLEOTIDE SEQUENCE [LARGE SCALE GENOMIC DNA]</scope>
    <source>
        <strain evidence="2 3">OD-Hann</strain>
    </source>
</reference>
<organism evidence="2 3">
    <name type="scientific">Oesophagostomum dentatum</name>
    <name type="common">Nodular worm</name>
    <dbReference type="NCBI Taxonomy" id="61180"/>
    <lineage>
        <taxon>Eukaryota</taxon>
        <taxon>Metazoa</taxon>
        <taxon>Ecdysozoa</taxon>
        <taxon>Nematoda</taxon>
        <taxon>Chromadorea</taxon>
        <taxon>Rhabditida</taxon>
        <taxon>Rhabditina</taxon>
        <taxon>Rhabditomorpha</taxon>
        <taxon>Strongyloidea</taxon>
        <taxon>Strongylidae</taxon>
        <taxon>Oesophagostomum</taxon>
    </lineage>
</organism>
<feature type="compositionally biased region" description="Low complexity" evidence="1">
    <location>
        <begin position="190"/>
        <end position="199"/>
    </location>
</feature>
<sequence>MSEDNPSQDQVLPGNLPPDEGPVSGAESATERGSSVLSEPRDVNPCGELDDDECWAPGSEGTVVGPSASGRIFTMADVSEEVPVSVRSAYLANLLKYPAITPRHVRSCSPFPVNPLNRYDEDESRSPPHEPLGGRYSSFRDESSRQEYLRGYVFHRSFVGGGRRGRRNVPSLASSRQRGPPSASVSASHRGQSTRGQRGWQRRGYQRQSGVPARQRHPLQQTPPGYNHHLSGHHPWANNVRPREVRSDFLSDADVSNQLSVLSYPHIPASGYTEQFATLLFSIFDVRPSCVPHGIPFLELQTLEAAVAFRYLSLDVTKRVFDRTYQHIENVRPQASPNEFPTLIVPPTIDGIRPVLYQVVKMGRGLSAILEAKDFFISMPDRPDLSCIIFDQFATNIQTDLRGFAC</sequence>
<feature type="region of interest" description="Disordered" evidence="1">
    <location>
        <begin position="163"/>
        <end position="238"/>
    </location>
</feature>
<evidence type="ECO:0000313" key="2">
    <source>
        <dbReference type="EMBL" id="KHJ95356.1"/>
    </source>
</evidence>
<feature type="region of interest" description="Disordered" evidence="1">
    <location>
        <begin position="1"/>
        <end position="52"/>
    </location>
</feature>
<dbReference type="EMBL" id="KN549993">
    <property type="protein sequence ID" value="KHJ95356.1"/>
    <property type="molecule type" value="Genomic_DNA"/>
</dbReference>
<keyword evidence="3" id="KW-1185">Reference proteome</keyword>
<accession>A0A0B1TGW9</accession>
<gene>
    <name evidence="2" type="ORF">OESDEN_04701</name>
</gene>
<proteinExistence type="predicted"/>
<dbReference type="Proteomes" id="UP000053660">
    <property type="component" value="Unassembled WGS sequence"/>
</dbReference>
<name>A0A0B1TGW9_OESDE</name>
<dbReference type="OrthoDB" id="5856672at2759"/>
<feature type="compositionally biased region" description="Polar residues" evidence="1">
    <location>
        <begin position="171"/>
        <end position="189"/>
    </location>
</feature>
<dbReference type="AlphaFoldDB" id="A0A0B1TGW9"/>
<feature type="region of interest" description="Disordered" evidence="1">
    <location>
        <begin position="118"/>
        <end position="141"/>
    </location>
</feature>